<reference evidence="5 6" key="1">
    <citation type="journal article" date="2016" name="Sci. Rep.">
        <title>The Dendrobium catenatum Lindl. genome sequence provides insights into polysaccharide synthase, floral development and adaptive evolution.</title>
        <authorList>
            <person name="Zhang G.Q."/>
            <person name="Xu Q."/>
            <person name="Bian C."/>
            <person name="Tsai W.C."/>
            <person name="Yeh C.M."/>
            <person name="Liu K.W."/>
            <person name="Yoshida K."/>
            <person name="Zhang L.S."/>
            <person name="Chang S.B."/>
            <person name="Chen F."/>
            <person name="Shi Y."/>
            <person name="Su Y.Y."/>
            <person name="Zhang Y.Q."/>
            <person name="Chen L.J."/>
            <person name="Yin Y."/>
            <person name="Lin M."/>
            <person name="Huang H."/>
            <person name="Deng H."/>
            <person name="Wang Z.W."/>
            <person name="Zhu S.L."/>
            <person name="Zhao X."/>
            <person name="Deng C."/>
            <person name="Niu S.C."/>
            <person name="Huang J."/>
            <person name="Wang M."/>
            <person name="Liu G.H."/>
            <person name="Yang H.J."/>
            <person name="Xiao X.J."/>
            <person name="Hsiao Y.Y."/>
            <person name="Wu W.L."/>
            <person name="Chen Y.Y."/>
            <person name="Mitsuda N."/>
            <person name="Ohme-Takagi M."/>
            <person name="Luo Y.B."/>
            <person name="Van de Peer Y."/>
            <person name="Liu Z.J."/>
        </authorList>
    </citation>
    <scope>NUCLEOTIDE SEQUENCE [LARGE SCALE GENOMIC DNA]</scope>
    <source>
        <tissue evidence="5">The whole plant</tissue>
    </source>
</reference>
<proteinExistence type="inferred from homology"/>
<evidence type="ECO:0000256" key="1">
    <source>
        <dbReference type="ARBA" id="ARBA00005510"/>
    </source>
</evidence>
<dbReference type="AlphaFoldDB" id="A0A2I0WHN3"/>
<dbReference type="PANTHER" id="PTHR46684">
    <property type="entry name" value="TRANSCRIPTION FACTOR FAMA"/>
    <property type="match status" value="1"/>
</dbReference>
<evidence type="ECO:0000256" key="3">
    <source>
        <dbReference type="ARBA" id="ARBA00023125"/>
    </source>
</evidence>
<dbReference type="InterPro" id="IPR044283">
    <property type="entry name" value="FAMA/SPEECHLESS/MUTE-like"/>
</dbReference>
<sequence>MALEAVVFPKDPFTYSSCKEFSFLSNSELDRWNFEFEFALQENSMWSVLPPSSELVAADGDTFNEQNPAAAAAIGGGISKKKRRRLKRCKNKEEAESQRMTHIAVERNRRRQMNDYLSSDQASIIGGAISYVKELEYLLQTLEAQKKISHPLTFLSSDQDRNTNKMEEMEAMDAAADIEVTMVESHANLKVLSKKQPRQLMKMVIGLQNLSLTTLHLNLTTINEMVLYSFSLKATLAASLVDKDILLAEASASNLHQSKNHKLTINITLMTIKKKSLKRSFKKNLKTRSMP</sequence>
<comment type="similarity">
    <text evidence="1">Belongs to the bHLH protein family.</text>
</comment>
<evidence type="ECO:0000313" key="5">
    <source>
        <dbReference type="EMBL" id="PKU75175.1"/>
    </source>
</evidence>
<dbReference type="GO" id="GO:0046983">
    <property type="term" value="F:protein dimerization activity"/>
    <property type="evidence" value="ECO:0007669"/>
    <property type="project" value="InterPro"/>
</dbReference>
<keyword evidence="4" id="KW-0804">Transcription</keyword>
<name>A0A2I0WHN3_9ASPA</name>
<dbReference type="SUPFAM" id="SSF47459">
    <property type="entry name" value="HLH, helix-loop-helix DNA-binding domain"/>
    <property type="match status" value="1"/>
</dbReference>
<keyword evidence="6" id="KW-1185">Reference proteome</keyword>
<gene>
    <name evidence="5" type="primary">BHLH96</name>
    <name evidence="5" type="ORF">MA16_Dca015531</name>
</gene>
<evidence type="ECO:0000313" key="6">
    <source>
        <dbReference type="Proteomes" id="UP000233837"/>
    </source>
</evidence>
<keyword evidence="2" id="KW-0805">Transcription regulation</keyword>
<organism evidence="5 6">
    <name type="scientific">Dendrobium catenatum</name>
    <dbReference type="NCBI Taxonomy" id="906689"/>
    <lineage>
        <taxon>Eukaryota</taxon>
        <taxon>Viridiplantae</taxon>
        <taxon>Streptophyta</taxon>
        <taxon>Embryophyta</taxon>
        <taxon>Tracheophyta</taxon>
        <taxon>Spermatophyta</taxon>
        <taxon>Magnoliopsida</taxon>
        <taxon>Liliopsida</taxon>
        <taxon>Asparagales</taxon>
        <taxon>Orchidaceae</taxon>
        <taxon>Epidendroideae</taxon>
        <taxon>Malaxideae</taxon>
        <taxon>Dendrobiinae</taxon>
        <taxon>Dendrobium</taxon>
    </lineage>
</organism>
<protein>
    <submittedName>
        <fullName evidence="5">Transcription factor bHLH96</fullName>
    </submittedName>
</protein>
<reference evidence="5 6" key="2">
    <citation type="journal article" date="2017" name="Nature">
        <title>The Apostasia genome and the evolution of orchids.</title>
        <authorList>
            <person name="Zhang G.Q."/>
            <person name="Liu K.W."/>
            <person name="Li Z."/>
            <person name="Lohaus R."/>
            <person name="Hsiao Y.Y."/>
            <person name="Niu S.C."/>
            <person name="Wang J.Y."/>
            <person name="Lin Y.C."/>
            <person name="Xu Q."/>
            <person name="Chen L.J."/>
            <person name="Yoshida K."/>
            <person name="Fujiwara S."/>
            <person name="Wang Z.W."/>
            <person name="Zhang Y.Q."/>
            <person name="Mitsuda N."/>
            <person name="Wang M."/>
            <person name="Liu G.H."/>
            <person name="Pecoraro L."/>
            <person name="Huang H.X."/>
            <person name="Xiao X.J."/>
            <person name="Lin M."/>
            <person name="Wu X.Y."/>
            <person name="Wu W.L."/>
            <person name="Chen Y.Y."/>
            <person name="Chang S.B."/>
            <person name="Sakamoto S."/>
            <person name="Ohme-Takagi M."/>
            <person name="Yagi M."/>
            <person name="Zeng S.J."/>
            <person name="Shen C.Y."/>
            <person name="Yeh C.M."/>
            <person name="Luo Y.B."/>
            <person name="Tsai W.C."/>
            <person name="Van de Peer Y."/>
            <person name="Liu Z.J."/>
        </authorList>
    </citation>
    <scope>NUCLEOTIDE SEQUENCE [LARGE SCALE GENOMIC DNA]</scope>
    <source>
        <tissue evidence="5">The whole plant</tissue>
    </source>
</reference>
<dbReference type="GO" id="GO:0010052">
    <property type="term" value="P:guard cell differentiation"/>
    <property type="evidence" value="ECO:0007669"/>
    <property type="project" value="InterPro"/>
</dbReference>
<dbReference type="PANTHER" id="PTHR46684:SF6">
    <property type="entry name" value="TRANSCRIPTION FACTOR FAMA"/>
    <property type="match status" value="1"/>
</dbReference>
<dbReference type="GO" id="GO:0003677">
    <property type="term" value="F:DNA binding"/>
    <property type="evidence" value="ECO:0007669"/>
    <property type="project" value="UniProtKB-KW"/>
</dbReference>
<evidence type="ECO:0000256" key="4">
    <source>
        <dbReference type="ARBA" id="ARBA00023163"/>
    </source>
</evidence>
<evidence type="ECO:0000256" key="2">
    <source>
        <dbReference type="ARBA" id="ARBA00023015"/>
    </source>
</evidence>
<dbReference type="Proteomes" id="UP000233837">
    <property type="component" value="Unassembled WGS sequence"/>
</dbReference>
<accession>A0A2I0WHN3</accession>
<keyword evidence="3" id="KW-0238">DNA-binding</keyword>
<dbReference type="GO" id="GO:0003700">
    <property type="term" value="F:DNA-binding transcription factor activity"/>
    <property type="evidence" value="ECO:0007669"/>
    <property type="project" value="InterPro"/>
</dbReference>
<dbReference type="InterPro" id="IPR036638">
    <property type="entry name" value="HLH_DNA-bd_sf"/>
</dbReference>
<dbReference type="EMBL" id="KZ502638">
    <property type="protein sequence ID" value="PKU75175.1"/>
    <property type="molecule type" value="Genomic_DNA"/>
</dbReference>